<feature type="compositionally biased region" description="Basic residues" evidence="1">
    <location>
        <begin position="160"/>
        <end position="192"/>
    </location>
</feature>
<proteinExistence type="predicted"/>
<name>A0A226F574_FOLCA</name>
<keyword evidence="2" id="KW-0732">Signal</keyword>
<feature type="region of interest" description="Disordered" evidence="1">
    <location>
        <begin position="24"/>
        <end position="212"/>
    </location>
</feature>
<comment type="caution">
    <text evidence="3">The sequence shown here is derived from an EMBL/GenBank/DDBJ whole genome shotgun (WGS) entry which is preliminary data.</text>
</comment>
<gene>
    <name evidence="3" type="ORF">Fcan01_03526</name>
</gene>
<reference evidence="3 4" key="1">
    <citation type="submission" date="2015-12" db="EMBL/GenBank/DDBJ databases">
        <title>The genome of Folsomia candida.</title>
        <authorList>
            <person name="Faddeeva A."/>
            <person name="Derks M.F."/>
            <person name="Anvar Y."/>
            <person name="Smit S."/>
            <person name="Van Straalen N."/>
            <person name="Roelofs D."/>
        </authorList>
    </citation>
    <scope>NUCLEOTIDE SEQUENCE [LARGE SCALE GENOMIC DNA]</scope>
    <source>
        <strain evidence="3 4">VU population</strain>
        <tissue evidence="3">Whole body</tissue>
    </source>
</reference>
<accession>A0A226F574</accession>
<organism evidence="3 4">
    <name type="scientific">Folsomia candida</name>
    <name type="common">Springtail</name>
    <dbReference type="NCBI Taxonomy" id="158441"/>
    <lineage>
        <taxon>Eukaryota</taxon>
        <taxon>Metazoa</taxon>
        <taxon>Ecdysozoa</taxon>
        <taxon>Arthropoda</taxon>
        <taxon>Hexapoda</taxon>
        <taxon>Collembola</taxon>
        <taxon>Entomobryomorpha</taxon>
        <taxon>Isotomoidea</taxon>
        <taxon>Isotomidae</taxon>
        <taxon>Proisotominae</taxon>
        <taxon>Folsomia</taxon>
    </lineage>
</organism>
<feature type="compositionally biased region" description="Low complexity" evidence="1">
    <location>
        <begin position="52"/>
        <end position="62"/>
    </location>
</feature>
<feature type="compositionally biased region" description="Basic residues" evidence="1">
    <location>
        <begin position="76"/>
        <end position="109"/>
    </location>
</feature>
<protein>
    <submittedName>
        <fullName evidence="3">Uncharacterized protein</fullName>
    </submittedName>
</protein>
<evidence type="ECO:0000313" key="4">
    <source>
        <dbReference type="Proteomes" id="UP000198287"/>
    </source>
</evidence>
<dbReference type="Proteomes" id="UP000198287">
    <property type="component" value="Unassembled WGS sequence"/>
</dbReference>
<evidence type="ECO:0000313" key="3">
    <source>
        <dbReference type="EMBL" id="OXA64943.1"/>
    </source>
</evidence>
<evidence type="ECO:0000256" key="1">
    <source>
        <dbReference type="SAM" id="MobiDB-lite"/>
    </source>
</evidence>
<evidence type="ECO:0000256" key="2">
    <source>
        <dbReference type="SAM" id="SignalP"/>
    </source>
</evidence>
<feature type="signal peptide" evidence="2">
    <location>
        <begin position="1"/>
        <end position="23"/>
    </location>
</feature>
<feature type="compositionally biased region" description="Basic and acidic residues" evidence="1">
    <location>
        <begin position="144"/>
        <end position="159"/>
    </location>
</feature>
<feature type="compositionally biased region" description="Basic and acidic residues" evidence="1">
    <location>
        <begin position="110"/>
        <end position="122"/>
    </location>
</feature>
<dbReference type="EMBL" id="LNIX01000001">
    <property type="protein sequence ID" value="OXA64943.1"/>
    <property type="molecule type" value="Genomic_DNA"/>
</dbReference>
<feature type="compositionally biased region" description="Polar residues" evidence="1">
    <location>
        <begin position="200"/>
        <end position="212"/>
    </location>
</feature>
<dbReference type="AlphaFoldDB" id="A0A226F574"/>
<sequence length="212" mass="24515">MNFITLFACVFLIVVLQVTISSAKKPDNRNKKQEDNKNPDIKVNDEHDEFPSLSSELQQLRELASKESRSIILTTKKPKHSRRKNKHRTHRRPHSRRAGGGRPNKKIRTRPGDILKAEKEVEGGGSQGIIESEKQATSGRKNRPRESRHLETLDTDSTHHVKHHNHHNHRLQQRRRAARRNKHGHHSHKHNNANKENHLVGQQTTFQANGKE</sequence>
<feature type="compositionally biased region" description="Basic and acidic residues" evidence="1">
    <location>
        <begin position="24"/>
        <end position="45"/>
    </location>
</feature>
<keyword evidence="4" id="KW-1185">Reference proteome</keyword>
<feature type="chain" id="PRO_5012488785" evidence="2">
    <location>
        <begin position="24"/>
        <end position="212"/>
    </location>
</feature>